<feature type="domain" description="CMP/dCMP-type deaminase" evidence="4">
    <location>
        <begin position="4"/>
        <end position="121"/>
    </location>
</feature>
<reference evidence="5 6" key="1">
    <citation type="submission" date="2021-05" db="EMBL/GenBank/DDBJ databases">
        <title>Complete genome of Nocardioides aquaticus KCTC 9944T isolated from meromictic and hypersaline Ekho Lake, Antarctica.</title>
        <authorList>
            <person name="Hwang K."/>
            <person name="Kim K.M."/>
            <person name="Choe H."/>
        </authorList>
    </citation>
    <scope>NUCLEOTIDE SEQUENCE [LARGE SCALE GENOMIC DNA]</scope>
    <source>
        <strain evidence="5 6">KCTC 9944</strain>
    </source>
</reference>
<dbReference type="SUPFAM" id="SSF53927">
    <property type="entry name" value="Cytidine deaminase-like"/>
    <property type="match status" value="1"/>
</dbReference>
<protein>
    <submittedName>
        <fullName evidence="5">Guanine deaminase</fullName>
        <ecNumber evidence="5">3.5.4.3</ecNumber>
    </submittedName>
</protein>
<dbReference type="InterPro" id="IPR002125">
    <property type="entry name" value="CMP_dCMP_dom"/>
</dbReference>
<gene>
    <name evidence="5" type="primary">guaD</name>
    <name evidence="5" type="ORF">ENKNEFLB_02248</name>
</gene>
<dbReference type="PANTHER" id="PTHR11079">
    <property type="entry name" value="CYTOSINE DEAMINASE FAMILY MEMBER"/>
    <property type="match status" value="1"/>
</dbReference>
<evidence type="ECO:0000256" key="3">
    <source>
        <dbReference type="SAM" id="MobiDB-lite"/>
    </source>
</evidence>
<organism evidence="5 6">
    <name type="scientific">Nocardioides aquaticus</name>
    <dbReference type="NCBI Taxonomy" id="160826"/>
    <lineage>
        <taxon>Bacteria</taxon>
        <taxon>Bacillati</taxon>
        <taxon>Actinomycetota</taxon>
        <taxon>Actinomycetes</taxon>
        <taxon>Propionibacteriales</taxon>
        <taxon>Nocardioidaceae</taxon>
        <taxon>Nocardioides</taxon>
    </lineage>
</organism>
<dbReference type="EC" id="3.5.4.3" evidence="5"/>
<dbReference type="Pfam" id="PF00383">
    <property type="entry name" value="dCMP_cyt_deam_1"/>
    <property type="match status" value="1"/>
</dbReference>
<dbReference type="InterPro" id="IPR016192">
    <property type="entry name" value="APOBEC/CMP_deaminase_Zn-bd"/>
</dbReference>
<keyword evidence="2" id="KW-0862">Zinc</keyword>
<dbReference type="CDD" id="cd01285">
    <property type="entry name" value="nucleoside_deaminase"/>
    <property type="match status" value="1"/>
</dbReference>
<evidence type="ECO:0000256" key="2">
    <source>
        <dbReference type="ARBA" id="ARBA00022833"/>
    </source>
</evidence>
<dbReference type="EMBL" id="CP075371">
    <property type="protein sequence ID" value="QVT79858.1"/>
    <property type="molecule type" value="Genomic_DNA"/>
</dbReference>
<dbReference type="Gene3D" id="3.40.140.10">
    <property type="entry name" value="Cytidine Deaminase, domain 2"/>
    <property type="match status" value="1"/>
</dbReference>
<dbReference type="PANTHER" id="PTHR11079:SF161">
    <property type="entry name" value="CMP_DCMP-TYPE DEAMINASE DOMAIN-CONTAINING PROTEIN"/>
    <property type="match status" value="1"/>
</dbReference>
<proteinExistence type="predicted"/>
<dbReference type="GO" id="GO:0008892">
    <property type="term" value="F:guanine deaminase activity"/>
    <property type="evidence" value="ECO:0007669"/>
    <property type="project" value="UniProtKB-EC"/>
</dbReference>
<dbReference type="PROSITE" id="PS51747">
    <property type="entry name" value="CYT_DCMP_DEAMINASES_2"/>
    <property type="match status" value="1"/>
</dbReference>
<dbReference type="InterPro" id="IPR016193">
    <property type="entry name" value="Cytidine_deaminase-like"/>
</dbReference>
<keyword evidence="6" id="KW-1185">Reference proteome</keyword>
<accession>A0ABX8EH67</accession>
<sequence length="161" mass="17491">MSRPVDPALVRRSVDLALENVEAGGKPFACLVVDAATGEVLHEATNQVSRTGDVTAHAEIVAIRELAVAGRRDLTGCDVYVTAYPCPMCLGALYYAAPERVVHAATREQEGEHYEDGGRYMTLATFYDEYARAPSARALPAEQGAAEDPVAPFREWTRRHG</sequence>
<feature type="region of interest" description="Disordered" evidence="3">
    <location>
        <begin position="138"/>
        <end position="161"/>
    </location>
</feature>
<keyword evidence="1" id="KW-0479">Metal-binding</keyword>
<dbReference type="PROSITE" id="PS00903">
    <property type="entry name" value="CYT_DCMP_DEAMINASES_1"/>
    <property type="match status" value="1"/>
</dbReference>
<name>A0ABX8EH67_9ACTN</name>
<dbReference type="RefSeq" id="WP_214055502.1">
    <property type="nucleotide sequence ID" value="NZ_BAAAHS010000095.1"/>
</dbReference>
<evidence type="ECO:0000313" key="6">
    <source>
        <dbReference type="Proteomes" id="UP000679307"/>
    </source>
</evidence>
<evidence type="ECO:0000313" key="5">
    <source>
        <dbReference type="EMBL" id="QVT79858.1"/>
    </source>
</evidence>
<dbReference type="Proteomes" id="UP000679307">
    <property type="component" value="Chromosome"/>
</dbReference>
<evidence type="ECO:0000259" key="4">
    <source>
        <dbReference type="PROSITE" id="PS51747"/>
    </source>
</evidence>
<evidence type="ECO:0000256" key="1">
    <source>
        <dbReference type="ARBA" id="ARBA00022723"/>
    </source>
</evidence>
<keyword evidence="5" id="KW-0378">Hydrolase</keyword>